<dbReference type="InterPro" id="IPR055149">
    <property type="entry name" value="Agl_cat_D2"/>
</dbReference>
<evidence type="ECO:0000313" key="5">
    <source>
        <dbReference type="Proteomes" id="UP001431209"/>
    </source>
</evidence>
<dbReference type="SUPFAM" id="SSF51126">
    <property type="entry name" value="Pectin lyase-like"/>
    <property type="match status" value="1"/>
</dbReference>
<dbReference type="InterPro" id="IPR012334">
    <property type="entry name" value="Pectin_lyas_fold"/>
</dbReference>
<dbReference type="InterPro" id="IPR033801">
    <property type="entry name" value="CBM6-CBM35-CBM36-like_1"/>
</dbReference>
<proteinExistence type="predicted"/>
<dbReference type="CDD" id="cd14490">
    <property type="entry name" value="CBM6-CBM35-CBM36_like_1"/>
    <property type="match status" value="1"/>
</dbReference>
<feature type="chain" id="PRO_5043374440" evidence="1">
    <location>
        <begin position="19"/>
        <end position="671"/>
    </location>
</feature>
<feature type="signal peptide" evidence="1">
    <location>
        <begin position="1"/>
        <end position="18"/>
    </location>
</feature>
<sequence length="671" mass="73091">MQFVLTLLLLVVVALVTSSPIRLQAEDSHIISAGPKFNHVARLSKGNKAIFTINTEKDGEHPVCLRYGSNTAGHLLVKANGHVQSPIRFVSNSNYLCSNATLRTGINSLVLESQEGPIDLDYIDVHGASPVNERGATLPYLEYEAEDATHNGKVIGPDRTYMSLPSEASGRRAVQIQGSGQFVEFTLKKATNAIVVRFSIPDTPDGSGNVVQLNVLSSSGDILAKLELTSKHSWAYGGFPFSKHPNEGSPHHFYDESRGLLNKRVEANEKIRLVPSGSDLVYTIDLIDTYDVPSPYKKPDQFFTVTDFGADPTGQRDSTNAFFGAINKATETGKGVWIPEGNFAVSQRFQVNKIVIRGAGPWYSTVFATQAYGIGFFGNWAPNPSQNVELYDFSIIGQTQIRIDSQIDSGVGGAYSNSLVQNLWIEHTKCGMWLDGPFDGFHIVGLTIRNVYADGINFHKGVTNSVVKQSIFRNLGDDALAMWAEQEPNRNNEFSYNTIQVPLLANGVAIYGGESNKATNIYVADTICEGGGLQASNRFGARLLSGETILADSTIVRCGAPNRWNTGHNGAVWFWSLDGPIDQKVTVRNLDILDSSFAGGTFWGSQSSSIHFSDVSIDKAPYAFEVESVTGQAYFTNVVAKNIEKTGIHSCQPNFKFVMESGCSGWNSTSC</sequence>
<gene>
    <name evidence="4" type="ORF">AKO1_007158</name>
</gene>
<dbReference type="Gene3D" id="2.60.120.260">
    <property type="entry name" value="Galactose-binding domain-like"/>
    <property type="match status" value="1"/>
</dbReference>
<name>A0AAW2YU81_9EUKA</name>
<evidence type="ECO:0000259" key="3">
    <source>
        <dbReference type="Pfam" id="PF22816"/>
    </source>
</evidence>
<protein>
    <submittedName>
        <fullName evidence="4">Uncharacterized protein</fullName>
    </submittedName>
</protein>
<comment type="caution">
    <text evidence="4">The sequence shown here is derived from an EMBL/GenBank/DDBJ whole genome shotgun (WGS) entry which is preliminary data.</text>
</comment>
<evidence type="ECO:0000313" key="4">
    <source>
        <dbReference type="EMBL" id="KAL0480366.1"/>
    </source>
</evidence>
<dbReference type="EMBL" id="JAOPGA020000651">
    <property type="protein sequence ID" value="KAL0480366.1"/>
    <property type="molecule type" value="Genomic_DNA"/>
</dbReference>
<reference evidence="4 5" key="1">
    <citation type="submission" date="2024-03" db="EMBL/GenBank/DDBJ databases">
        <title>The Acrasis kona genome and developmental transcriptomes reveal deep origins of eukaryotic multicellular pathways.</title>
        <authorList>
            <person name="Sheikh S."/>
            <person name="Fu C.-J."/>
            <person name="Brown M.W."/>
            <person name="Baldauf S.L."/>
        </authorList>
    </citation>
    <scope>NUCLEOTIDE SEQUENCE [LARGE SCALE GENOMIC DNA]</scope>
    <source>
        <strain evidence="4 5">ATCC MYA-3509</strain>
    </source>
</reference>
<feature type="domain" description="Alpha-1,3-glucanase catalytic" evidence="3">
    <location>
        <begin position="329"/>
        <end position="618"/>
    </location>
</feature>
<keyword evidence="1" id="KW-0732">Signal</keyword>
<dbReference type="Proteomes" id="UP001431209">
    <property type="component" value="Unassembled WGS sequence"/>
</dbReference>
<evidence type="ECO:0000256" key="1">
    <source>
        <dbReference type="SAM" id="SignalP"/>
    </source>
</evidence>
<dbReference type="AlphaFoldDB" id="A0AAW2YU81"/>
<dbReference type="Pfam" id="PF22815">
    <property type="entry name" value="CatAgl_D1"/>
    <property type="match status" value="1"/>
</dbReference>
<feature type="domain" description="CBM6/CBM35/CBM36-like 1" evidence="2">
    <location>
        <begin position="138"/>
        <end position="292"/>
    </location>
</feature>
<organism evidence="4 5">
    <name type="scientific">Acrasis kona</name>
    <dbReference type="NCBI Taxonomy" id="1008807"/>
    <lineage>
        <taxon>Eukaryota</taxon>
        <taxon>Discoba</taxon>
        <taxon>Heterolobosea</taxon>
        <taxon>Tetramitia</taxon>
        <taxon>Eutetramitia</taxon>
        <taxon>Acrasidae</taxon>
        <taxon>Acrasis</taxon>
    </lineage>
</organism>
<keyword evidence="5" id="KW-1185">Reference proteome</keyword>
<dbReference type="Gene3D" id="2.160.20.10">
    <property type="entry name" value="Single-stranded right-handed beta-helix, Pectin lyase-like"/>
    <property type="match status" value="1"/>
</dbReference>
<dbReference type="InterPro" id="IPR011050">
    <property type="entry name" value="Pectin_lyase_fold/virulence"/>
</dbReference>
<evidence type="ECO:0000259" key="2">
    <source>
        <dbReference type="Pfam" id="PF22815"/>
    </source>
</evidence>
<dbReference type="Pfam" id="PF22816">
    <property type="entry name" value="CatAgl_D2"/>
    <property type="match status" value="1"/>
</dbReference>
<accession>A0AAW2YU81</accession>